<feature type="compositionally biased region" description="Polar residues" evidence="1">
    <location>
        <begin position="35"/>
        <end position="101"/>
    </location>
</feature>
<dbReference type="InParanoid" id="A0A078AX94"/>
<feature type="compositionally biased region" description="Low complexity" evidence="1">
    <location>
        <begin position="272"/>
        <end position="281"/>
    </location>
</feature>
<dbReference type="AlphaFoldDB" id="A0A078AX94"/>
<keyword evidence="3" id="KW-1185">Reference proteome</keyword>
<feature type="region of interest" description="Disordered" evidence="1">
    <location>
        <begin position="272"/>
        <end position="294"/>
    </location>
</feature>
<name>A0A078AX94_STYLE</name>
<accession>A0A078AX94</accession>
<organism evidence="2 3">
    <name type="scientific">Stylonychia lemnae</name>
    <name type="common">Ciliate</name>
    <dbReference type="NCBI Taxonomy" id="5949"/>
    <lineage>
        <taxon>Eukaryota</taxon>
        <taxon>Sar</taxon>
        <taxon>Alveolata</taxon>
        <taxon>Ciliophora</taxon>
        <taxon>Intramacronucleata</taxon>
        <taxon>Spirotrichea</taxon>
        <taxon>Stichotrichia</taxon>
        <taxon>Sporadotrichida</taxon>
        <taxon>Oxytrichidae</taxon>
        <taxon>Stylonychinae</taxon>
        <taxon>Stylonychia</taxon>
    </lineage>
</organism>
<dbReference type="Proteomes" id="UP000039865">
    <property type="component" value="Unassembled WGS sequence"/>
</dbReference>
<dbReference type="EMBL" id="CCKQ01013685">
    <property type="protein sequence ID" value="CDW85388.1"/>
    <property type="molecule type" value="Genomic_DNA"/>
</dbReference>
<proteinExistence type="predicted"/>
<feature type="compositionally biased region" description="Polar residues" evidence="1">
    <location>
        <begin position="545"/>
        <end position="564"/>
    </location>
</feature>
<evidence type="ECO:0000256" key="1">
    <source>
        <dbReference type="SAM" id="MobiDB-lite"/>
    </source>
</evidence>
<feature type="compositionally biased region" description="Polar residues" evidence="1">
    <location>
        <begin position="282"/>
        <end position="292"/>
    </location>
</feature>
<evidence type="ECO:0000313" key="3">
    <source>
        <dbReference type="Proteomes" id="UP000039865"/>
    </source>
</evidence>
<feature type="region of interest" description="Disordered" evidence="1">
    <location>
        <begin position="442"/>
        <end position="463"/>
    </location>
</feature>
<gene>
    <name evidence="2" type="primary">Contig4919.g5264</name>
    <name evidence="2" type="ORF">STYLEM_14463</name>
</gene>
<feature type="region of interest" description="Disordered" evidence="1">
    <location>
        <begin position="540"/>
        <end position="591"/>
    </location>
</feature>
<reference evidence="2 3" key="1">
    <citation type="submission" date="2014-06" db="EMBL/GenBank/DDBJ databases">
        <authorList>
            <person name="Swart Estienne"/>
        </authorList>
    </citation>
    <scope>NUCLEOTIDE SEQUENCE [LARGE SCALE GENOMIC DNA]</scope>
    <source>
        <strain evidence="2 3">130c</strain>
    </source>
</reference>
<feature type="region of interest" description="Disordered" evidence="1">
    <location>
        <begin position="10"/>
        <end position="103"/>
    </location>
</feature>
<evidence type="ECO:0000313" key="2">
    <source>
        <dbReference type="EMBL" id="CDW85388.1"/>
    </source>
</evidence>
<sequence>MKRALALLEQTKNTMPHLPRPVSGNDSDSDDDGNQNAKNNIQYQKGTRRNPSASGRTRINDQAQSKFAINNTTDISSRKSTAVSSTTRIGSSGNAASNTARNNKRQSFVGAGTFTATDIIEKQSVYELSLKQSSTAAGKKPPHKLRPLNSIKNIDNKANSILEIENAYQKEMLRDIDADLNDYLDTNQILSQMQNAFGSGASSATNLGQTQLAIAEKKDSKLKQKLGKTIGGQLDPILEEAAGQIIPYQPNMTLQEQRAKKNEALKNKVKKLTGTGSSTSLPSITNGNGSESTGDKDAETFITGTKIAQQQVPEEDQHILREYESQMATRKKKYYKYEEDELLDDLDQHERDMNEMLKYLSEVEELIKGQDLKSIQQMMDVTKETMNQHFQACDKFKGQIQEIDNQAEEAIRILNFYDNEDGGSKSKKDKKDMQLERVIEDRSDDEAEVMNKKQKPSHEQSKHHIVNKLNGMNQSMRDFTSSLESRLDRAYKTGATKKFGYDGVINASQQDSFEEGKEERILNKMHNQAQQFIEQNSASALLKSQAPSTASTIGRKNSHSSSTAMRALPPSEKRKGSVKNTRPKKINDDLS</sequence>
<protein>
    <submittedName>
        <fullName evidence="2">Uncharacterized protein</fullName>
    </submittedName>
</protein>